<reference evidence="2" key="1">
    <citation type="journal article" date="2019" name="MBio">
        <title>Comparative genomics for the elucidation of multidrug resistance (MDR) in Candida lusitaniae.</title>
        <authorList>
            <person name="Kannan A."/>
            <person name="Asner S.A."/>
            <person name="Trachsel E."/>
            <person name="Kelly S."/>
            <person name="Parker J."/>
            <person name="Sanglard D."/>
        </authorList>
    </citation>
    <scope>NUCLEOTIDE SEQUENCE [LARGE SCALE GENOMIC DNA]</scope>
    <source>
        <strain evidence="2">P1</strain>
    </source>
</reference>
<dbReference type="EMBL" id="CP038485">
    <property type="protein sequence ID" value="QFZ26881.1"/>
    <property type="molecule type" value="Genomic_DNA"/>
</dbReference>
<keyword evidence="2" id="KW-1185">Reference proteome</keyword>
<dbReference type="Proteomes" id="UP000326582">
    <property type="component" value="Chromosome 2"/>
</dbReference>
<proteinExistence type="predicted"/>
<gene>
    <name evidence="1" type="ORF">EJF14_20801</name>
</gene>
<evidence type="ECO:0000313" key="1">
    <source>
        <dbReference type="EMBL" id="QFZ26881.1"/>
    </source>
</evidence>
<organism evidence="1 2">
    <name type="scientific">Clavispora lusitaniae</name>
    <name type="common">Candida lusitaniae</name>
    <dbReference type="NCBI Taxonomy" id="36911"/>
    <lineage>
        <taxon>Eukaryota</taxon>
        <taxon>Fungi</taxon>
        <taxon>Dikarya</taxon>
        <taxon>Ascomycota</taxon>
        <taxon>Saccharomycotina</taxon>
        <taxon>Pichiomycetes</taxon>
        <taxon>Metschnikowiaceae</taxon>
        <taxon>Clavispora</taxon>
    </lineage>
</organism>
<name>A0ACD0WI20_CLALS</name>
<accession>A0ACD0WI20</accession>
<evidence type="ECO:0000313" key="2">
    <source>
        <dbReference type="Proteomes" id="UP000326582"/>
    </source>
</evidence>
<sequence length="60" mass="6902">MKKTLRCSFATQTRAIGDNVWARWRRFGNAGTATKTTSEPARWRTPNGRFRKIEGNNETT</sequence>
<protein>
    <submittedName>
        <fullName evidence="1">Uncharacterized protein</fullName>
    </submittedName>
</protein>